<dbReference type="EMBL" id="WCTR01000008">
    <property type="protein sequence ID" value="KAB4211778.1"/>
    <property type="molecule type" value="Genomic_DNA"/>
</dbReference>
<gene>
    <name evidence="4" type="ORF">DW758_10540</name>
    <name evidence="3" type="ORF">DXB37_07050</name>
    <name evidence="2" type="ORF">GAP55_12420</name>
</gene>
<dbReference type="InterPro" id="IPR014555">
    <property type="entry name" value="RecF-like"/>
</dbReference>
<evidence type="ECO:0000313" key="7">
    <source>
        <dbReference type="Proteomes" id="UP000466952"/>
    </source>
</evidence>
<accession>A0A139KA80</accession>
<dbReference type="CDD" id="cd00267">
    <property type="entry name" value="ABC_ATPase"/>
    <property type="match status" value="2"/>
</dbReference>
<evidence type="ECO:0000313" key="4">
    <source>
        <dbReference type="EMBL" id="RHE23248.1"/>
    </source>
</evidence>
<dbReference type="GO" id="GO:0006302">
    <property type="term" value="P:double-strand break repair"/>
    <property type="evidence" value="ECO:0007669"/>
    <property type="project" value="TreeGrafter"/>
</dbReference>
<sequence length="377" mass="42741">MTIMAKTYQRTKLQEVTIRGYKSIAYDRPVTLKLGDVSILLGANGAGKSNIISFFRMLSYMMSKSFGRYVEISGTSHALLHYGIKRTPVMSGELKFADSNSMDVYGFSLANATPDRLIITEERITWHRKGEKKPYEIALEPNFKESALAECEDPVAKTIFQMLSYCKVYQFHDSSTEGPLRQACPVETANYLQSHGNNLPSFLLFLRENYKDAYNRIVDYVRDVVPQFQDFYLEPVGGIISLRWIDNSATDYRFNAYQFSDGSIRFIALAALLLQPAQTMPNVIILDEPELGLHPYAISQLAEMIKDASIHAQVIIATQSKDLVDHFDIGDISVVEMNKETQATSVTHLDAKEYHLWLQNYTVSELWDKNIIGGRPV</sequence>
<organism evidence="3 5">
    <name type="scientific">Bacteroides uniformis</name>
    <dbReference type="NCBI Taxonomy" id="820"/>
    <lineage>
        <taxon>Bacteria</taxon>
        <taxon>Pseudomonadati</taxon>
        <taxon>Bacteroidota</taxon>
        <taxon>Bacteroidia</taxon>
        <taxon>Bacteroidales</taxon>
        <taxon>Bacteroidaceae</taxon>
        <taxon>Bacteroides</taxon>
    </lineage>
</organism>
<evidence type="ECO:0000313" key="2">
    <source>
        <dbReference type="EMBL" id="KAB4211778.1"/>
    </source>
</evidence>
<evidence type="ECO:0000313" key="5">
    <source>
        <dbReference type="Proteomes" id="UP000260759"/>
    </source>
</evidence>
<dbReference type="GO" id="GO:0005524">
    <property type="term" value="F:ATP binding"/>
    <property type="evidence" value="ECO:0007669"/>
    <property type="project" value="InterPro"/>
</dbReference>
<dbReference type="PIRSF" id="PIRSF029347">
    <property type="entry name" value="RecF"/>
    <property type="match status" value="1"/>
</dbReference>
<protein>
    <submittedName>
        <fullName evidence="2">AAA family ATPase</fullName>
    </submittedName>
    <submittedName>
        <fullName evidence="3">Chromosome segregation protein SMC</fullName>
    </submittedName>
</protein>
<dbReference type="Proteomes" id="UP000283601">
    <property type="component" value="Unassembled WGS sequence"/>
</dbReference>
<dbReference type="GO" id="GO:0000731">
    <property type="term" value="P:DNA synthesis involved in DNA repair"/>
    <property type="evidence" value="ECO:0007669"/>
    <property type="project" value="TreeGrafter"/>
</dbReference>
<dbReference type="SUPFAM" id="SSF52540">
    <property type="entry name" value="P-loop containing nucleoside triphosphate hydrolases"/>
    <property type="match status" value="1"/>
</dbReference>
<reference evidence="2 7" key="2">
    <citation type="journal article" date="2019" name="Nat. Med.">
        <title>A library of human gut bacterial isolates paired with longitudinal multiomics data enables mechanistic microbiome research.</title>
        <authorList>
            <person name="Poyet M."/>
            <person name="Groussin M."/>
            <person name="Gibbons S.M."/>
            <person name="Avila-Pacheco J."/>
            <person name="Jiang X."/>
            <person name="Kearney S.M."/>
            <person name="Perrotta A.R."/>
            <person name="Berdy B."/>
            <person name="Zhao S."/>
            <person name="Lieberman T.D."/>
            <person name="Swanson P.K."/>
            <person name="Smith M."/>
            <person name="Roesemann S."/>
            <person name="Alexander J.E."/>
            <person name="Rich S.A."/>
            <person name="Livny J."/>
            <person name="Vlamakis H."/>
            <person name="Clish C."/>
            <person name="Bullock K."/>
            <person name="Deik A."/>
            <person name="Scott J."/>
            <person name="Pierce K.A."/>
            <person name="Xavier R.J."/>
            <person name="Alm E.J."/>
        </authorList>
    </citation>
    <scope>NUCLEOTIDE SEQUENCE [LARGE SCALE GENOMIC DNA]</scope>
    <source>
        <strain evidence="2 7">BIOML-A11</strain>
    </source>
</reference>
<dbReference type="EMBL" id="QSVA01000005">
    <property type="protein sequence ID" value="RGN94922.1"/>
    <property type="molecule type" value="Genomic_DNA"/>
</dbReference>
<evidence type="ECO:0000313" key="6">
    <source>
        <dbReference type="Proteomes" id="UP000283601"/>
    </source>
</evidence>
<name>A0A139KA80_BACUN</name>
<evidence type="ECO:0000259" key="1">
    <source>
        <dbReference type="Pfam" id="PF13304"/>
    </source>
</evidence>
<comment type="caution">
    <text evidence="3">The sequence shown here is derived from an EMBL/GenBank/DDBJ whole genome shotgun (WGS) entry which is preliminary data.</text>
</comment>
<dbReference type="PANTHER" id="PTHR32182:SF22">
    <property type="entry name" value="ATP-DEPENDENT ENDONUCLEASE, OLD FAMILY-RELATED"/>
    <property type="match status" value="1"/>
</dbReference>
<proteinExistence type="predicted"/>
<dbReference type="Gene3D" id="3.40.50.300">
    <property type="entry name" value="P-loop containing nucleotide triphosphate hydrolases"/>
    <property type="match status" value="1"/>
</dbReference>
<dbReference type="InterPro" id="IPR003959">
    <property type="entry name" value="ATPase_AAA_core"/>
</dbReference>
<dbReference type="Pfam" id="PF13304">
    <property type="entry name" value="AAA_21"/>
    <property type="match status" value="1"/>
</dbReference>
<dbReference type="PANTHER" id="PTHR32182">
    <property type="entry name" value="DNA REPLICATION AND REPAIR PROTEIN RECF"/>
    <property type="match status" value="1"/>
</dbReference>
<dbReference type="AlphaFoldDB" id="A0A139KA80"/>
<dbReference type="EMBL" id="QSJZ01000007">
    <property type="protein sequence ID" value="RHE23248.1"/>
    <property type="molecule type" value="Genomic_DNA"/>
</dbReference>
<dbReference type="Proteomes" id="UP000260759">
    <property type="component" value="Unassembled WGS sequence"/>
</dbReference>
<dbReference type="GO" id="GO:0016887">
    <property type="term" value="F:ATP hydrolysis activity"/>
    <property type="evidence" value="ECO:0007669"/>
    <property type="project" value="InterPro"/>
</dbReference>
<evidence type="ECO:0000313" key="3">
    <source>
        <dbReference type="EMBL" id="RGN94922.1"/>
    </source>
</evidence>
<feature type="domain" description="ATPase AAA-type core" evidence="1">
    <location>
        <begin position="38"/>
        <end position="324"/>
    </location>
</feature>
<reference evidence="5 6" key="1">
    <citation type="submission" date="2018-08" db="EMBL/GenBank/DDBJ databases">
        <title>A genome reference for cultivated species of the human gut microbiota.</title>
        <authorList>
            <person name="Zou Y."/>
            <person name="Xue W."/>
            <person name="Luo G."/>
        </authorList>
    </citation>
    <scope>NUCLEOTIDE SEQUENCE [LARGE SCALE GENOMIC DNA]</scope>
    <source>
        <strain evidence="4 6">AM29-12AC</strain>
        <strain evidence="3 5">OM03-4</strain>
    </source>
</reference>
<dbReference type="InterPro" id="IPR027417">
    <property type="entry name" value="P-loop_NTPase"/>
</dbReference>
<dbReference type="Proteomes" id="UP000466952">
    <property type="component" value="Unassembled WGS sequence"/>
</dbReference>